<dbReference type="PIRSF" id="PIRSF000388">
    <property type="entry name" value="Pantoate_hydroxy_MeTrfase"/>
    <property type="match status" value="1"/>
</dbReference>
<comment type="similarity">
    <text evidence="1">Belongs to the PanB family.</text>
</comment>
<dbReference type="GO" id="GO:0015940">
    <property type="term" value="P:pantothenate biosynthetic process"/>
    <property type="evidence" value="ECO:0007669"/>
    <property type="project" value="UniProtKB-KW"/>
</dbReference>
<accession>A0A178XP90</accession>
<organism evidence="7 8">
    <name type="scientific">Sinorhizobium glycinis</name>
    <dbReference type="NCBI Taxonomy" id="1472378"/>
    <lineage>
        <taxon>Bacteria</taxon>
        <taxon>Pseudomonadati</taxon>
        <taxon>Pseudomonadota</taxon>
        <taxon>Alphaproteobacteria</taxon>
        <taxon>Hyphomicrobiales</taxon>
        <taxon>Rhizobiaceae</taxon>
        <taxon>Sinorhizobium/Ensifer group</taxon>
        <taxon>Sinorhizobium</taxon>
    </lineage>
</organism>
<gene>
    <name evidence="7" type="ORF">AU381_17950</name>
</gene>
<reference evidence="7 8" key="1">
    <citation type="journal article" date="2016" name="Int. J. Syst. Evol. Microbiol.">
        <title>Ensifer glycinis sp. nov., an novel rhizobial species associated with Glycine spp.</title>
        <authorList>
            <person name="Yan H."/>
            <person name="Yan J."/>
            <person name="Sui X.H."/>
            <person name="Wang E.T."/>
            <person name="Chen W.X."/>
            <person name="Zhang X.X."/>
            <person name="Chen W.F."/>
        </authorList>
    </citation>
    <scope>NUCLEOTIDE SEQUENCE [LARGE SCALE GENOMIC DNA]</scope>
    <source>
        <strain evidence="7 8">CCBAU 23380</strain>
    </source>
</reference>
<dbReference type="GO" id="GO:0032259">
    <property type="term" value="P:methylation"/>
    <property type="evidence" value="ECO:0007669"/>
    <property type="project" value="UniProtKB-KW"/>
</dbReference>
<dbReference type="Gene3D" id="3.20.20.60">
    <property type="entry name" value="Phosphoenolpyruvate-binding domains"/>
    <property type="match status" value="1"/>
</dbReference>
<evidence type="ECO:0000256" key="4">
    <source>
        <dbReference type="ARBA" id="ARBA00022655"/>
    </source>
</evidence>
<dbReference type="AlphaFoldDB" id="A0A178XP90"/>
<evidence type="ECO:0000256" key="1">
    <source>
        <dbReference type="ARBA" id="ARBA00008676"/>
    </source>
</evidence>
<dbReference type="GO" id="GO:0008168">
    <property type="term" value="F:methyltransferase activity"/>
    <property type="evidence" value="ECO:0007669"/>
    <property type="project" value="UniProtKB-KW"/>
</dbReference>
<dbReference type="Pfam" id="PF02548">
    <property type="entry name" value="Pantoate_transf"/>
    <property type="match status" value="1"/>
</dbReference>
<keyword evidence="4" id="KW-0566">Pantothenate biosynthesis</keyword>
<feature type="active site" description="Proton acceptor" evidence="6">
    <location>
        <position position="159"/>
    </location>
</feature>
<keyword evidence="7" id="KW-0489">Methyltransferase</keyword>
<dbReference type="InterPro" id="IPR040442">
    <property type="entry name" value="Pyrv_kinase-like_dom_sf"/>
</dbReference>
<dbReference type="InterPro" id="IPR003700">
    <property type="entry name" value="Pantoate_hydroxy_MeTrfase"/>
</dbReference>
<comment type="subunit">
    <text evidence="2">Homodecamer; pentamer of dimers.</text>
</comment>
<dbReference type="Proteomes" id="UP000094025">
    <property type="component" value="Unassembled WGS sequence"/>
</dbReference>
<dbReference type="GO" id="GO:0003864">
    <property type="term" value="F:3-methyl-2-oxobutanoate hydroxymethyltransferase activity"/>
    <property type="evidence" value="ECO:0007669"/>
    <property type="project" value="UniProtKB-EC"/>
</dbReference>
<evidence type="ECO:0000256" key="6">
    <source>
        <dbReference type="PIRSR" id="PIRSR000388-1"/>
    </source>
</evidence>
<evidence type="ECO:0000256" key="2">
    <source>
        <dbReference type="ARBA" id="ARBA00011424"/>
    </source>
</evidence>
<dbReference type="PANTHER" id="PTHR20881:SF0">
    <property type="entry name" value="3-METHYL-2-OXOBUTANOATE HYDROXYMETHYLTRANSFERASE"/>
    <property type="match status" value="1"/>
</dbReference>
<dbReference type="GO" id="GO:0000287">
    <property type="term" value="F:magnesium ion binding"/>
    <property type="evidence" value="ECO:0007669"/>
    <property type="project" value="TreeGrafter"/>
</dbReference>
<dbReference type="EMBL" id="LPUX01000064">
    <property type="protein sequence ID" value="OAP36395.1"/>
    <property type="molecule type" value="Genomic_DNA"/>
</dbReference>
<dbReference type="InterPro" id="IPR015813">
    <property type="entry name" value="Pyrv/PenolPyrv_kinase-like_dom"/>
</dbReference>
<proteinExistence type="inferred from homology"/>
<evidence type="ECO:0000313" key="7">
    <source>
        <dbReference type="EMBL" id="OAP36395.1"/>
    </source>
</evidence>
<dbReference type="EC" id="2.1.2.11" evidence="3"/>
<evidence type="ECO:0000313" key="8">
    <source>
        <dbReference type="Proteomes" id="UP000094025"/>
    </source>
</evidence>
<dbReference type="STRING" id="1472378.AU381_17950"/>
<dbReference type="SUPFAM" id="SSF51621">
    <property type="entry name" value="Phosphoenolpyruvate/pyruvate domain"/>
    <property type="match status" value="1"/>
</dbReference>
<protein>
    <recommendedName>
        <fullName evidence="3">3-methyl-2-oxobutanoate hydroxymethyltransferase</fullName>
        <ecNumber evidence="3">2.1.2.11</ecNumber>
    </recommendedName>
</protein>
<dbReference type="OrthoDB" id="9781789at2"/>
<name>A0A178XP90_9HYPH</name>
<evidence type="ECO:0000256" key="3">
    <source>
        <dbReference type="ARBA" id="ARBA00012618"/>
    </source>
</evidence>
<keyword evidence="8" id="KW-1185">Reference proteome</keyword>
<keyword evidence="5 7" id="KW-0808">Transferase</keyword>
<comment type="caution">
    <text evidence="7">The sequence shown here is derived from an EMBL/GenBank/DDBJ whole genome shotgun (WGS) entry which is preliminary data.</text>
</comment>
<evidence type="ECO:0000256" key="5">
    <source>
        <dbReference type="ARBA" id="ARBA00022679"/>
    </source>
</evidence>
<sequence length="273" mass="29684">MKHRRPTVADLLSIKGQRQLTMLRVVTLEEAEAAEKAGIDLVSVPPALLGPAFREAAPTVFAFPGLEYGDFVTAEDYLRGAFQAMRAGGDAVYCAAGLSTVRRLREEGIPVCGHVGLIPSKATWTGGFRAVGKTAASAIEIWRQVKALEEAGAFAAEIEVVPGEVAAAISERTSLLMMSMGAGTGCDAQYLFAEDVLGQNRGHYPRHAKVYRNFAAEFERLQRERIAAFREYAEDVRSGAYPEKAHLVGIEPGELEEFLNKIDAQEPAVFRAR</sequence>
<dbReference type="RefSeq" id="WP_064243622.1">
    <property type="nucleotide sequence ID" value="NZ_LPUX01000064.1"/>
</dbReference>
<dbReference type="PANTHER" id="PTHR20881">
    <property type="entry name" value="3-METHYL-2-OXOBUTANOATE HYDROXYMETHYLTRANSFERASE"/>
    <property type="match status" value="1"/>
</dbReference>